<reference evidence="2" key="2">
    <citation type="submission" date="2020-09" db="EMBL/GenBank/DDBJ databases">
        <authorList>
            <person name="Sun Q."/>
            <person name="Zhou Y."/>
        </authorList>
    </citation>
    <scope>NUCLEOTIDE SEQUENCE</scope>
    <source>
        <strain evidence="2">CGMCC 1.15958</strain>
    </source>
</reference>
<proteinExistence type="predicted"/>
<sequence length="53" mass="6057">MFKKIIEVANDLFNNSKGIQAVETPKEEKKQTLWIVLVVVTIAVLTIIFINKK</sequence>
<keyword evidence="1" id="KW-0812">Transmembrane</keyword>
<accession>A0A916YP52</accession>
<dbReference type="Proteomes" id="UP000609064">
    <property type="component" value="Unassembled WGS sequence"/>
</dbReference>
<comment type="caution">
    <text evidence="2">The sequence shown here is derived from an EMBL/GenBank/DDBJ whole genome shotgun (WGS) entry which is preliminary data.</text>
</comment>
<name>A0A916YP52_9BACT</name>
<dbReference type="AlphaFoldDB" id="A0A916YP52"/>
<keyword evidence="1" id="KW-0472">Membrane</keyword>
<protein>
    <submittedName>
        <fullName evidence="2">Uncharacterized protein</fullName>
    </submittedName>
</protein>
<reference evidence="2" key="1">
    <citation type="journal article" date="2014" name="Int. J. Syst. Evol. Microbiol.">
        <title>Complete genome sequence of Corynebacterium casei LMG S-19264T (=DSM 44701T), isolated from a smear-ripened cheese.</title>
        <authorList>
            <consortium name="US DOE Joint Genome Institute (JGI-PGF)"/>
            <person name="Walter F."/>
            <person name="Albersmeier A."/>
            <person name="Kalinowski J."/>
            <person name="Ruckert C."/>
        </authorList>
    </citation>
    <scope>NUCLEOTIDE SEQUENCE</scope>
    <source>
        <strain evidence="2">CGMCC 1.15958</strain>
    </source>
</reference>
<gene>
    <name evidence="2" type="ORF">GCM10011514_16720</name>
</gene>
<keyword evidence="3" id="KW-1185">Reference proteome</keyword>
<dbReference type="RefSeq" id="WP_188765608.1">
    <property type="nucleotide sequence ID" value="NZ_BMKK01000003.1"/>
</dbReference>
<keyword evidence="1" id="KW-1133">Transmembrane helix</keyword>
<organism evidence="2 3">
    <name type="scientific">Emticicia aquatilis</name>
    <dbReference type="NCBI Taxonomy" id="1537369"/>
    <lineage>
        <taxon>Bacteria</taxon>
        <taxon>Pseudomonadati</taxon>
        <taxon>Bacteroidota</taxon>
        <taxon>Cytophagia</taxon>
        <taxon>Cytophagales</taxon>
        <taxon>Leadbetterellaceae</taxon>
        <taxon>Emticicia</taxon>
    </lineage>
</organism>
<evidence type="ECO:0000313" key="3">
    <source>
        <dbReference type="Proteomes" id="UP000609064"/>
    </source>
</evidence>
<feature type="transmembrane region" description="Helical" evidence="1">
    <location>
        <begin position="32"/>
        <end position="50"/>
    </location>
</feature>
<dbReference type="EMBL" id="BMKK01000003">
    <property type="protein sequence ID" value="GGD53266.1"/>
    <property type="molecule type" value="Genomic_DNA"/>
</dbReference>
<evidence type="ECO:0000256" key="1">
    <source>
        <dbReference type="SAM" id="Phobius"/>
    </source>
</evidence>
<evidence type="ECO:0000313" key="2">
    <source>
        <dbReference type="EMBL" id="GGD53266.1"/>
    </source>
</evidence>